<dbReference type="GO" id="GO:0005886">
    <property type="term" value="C:plasma membrane"/>
    <property type="evidence" value="ECO:0007669"/>
    <property type="project" value="UniProtKB-SubCell"/>
</dbReference>
<dbReference type="Pfam" id="PF01758">
    <property type="entry name" value="SBF"/>
    <property type="match status" value="1"/>
</dbReference>
<dbReference type="GO" id="GO:0015105">
    <property type="term" value="F:arsenite transmembrane transporter activity"/>
    <property type="evidence" value="ECO:0007669"/>
    <property type="project" value="TreeGrafter"/>
</dbReference>
<feature type="transmembrane region" description="Helical" evidence="8">
    <location>
        <begin position="95"/>
        <end position="114"/>
    </location>
</feature>
<feature type="transmembrane region" description="Helical" evidence="8">
    <location>
        <begin position="31"/>
        <end position="53"/>
    </location>
</feature>
<reference evidence="9 10" key="1">
    <citation type="submission" date="2019-08" db="EMBL/GenBank/DDBJ databases">
        <title>Bacillus genomes from the desert of Cuatro Cienegas, Coahuila.</title>
        <authorList>
            <person name="Olmedo-Alvarez G."/>
        </authorList>
    </citation>
    <scope>NUCLEOTIDE SEQUENCE [LARGE SCALE GENOMIC DNA]</scope>
    <source>
        <strain evidence="9 10">CH34_1T</strain>
    </source>
</reference>
<comment type="subcellular location">
    <subcellularLocation>
        <location evidence="1">Cell membrane</location>
        <topology evidence="1">Multi-pass membrane protein</topology>
    </subcellularLocation>
</comment>
<evidence type="ECO:0000313" key="10">
    <source>
        <dbReference type="Proteomes" id="UP000322267"/>
    </source>
</evidence>
<keyword evidence="3" id="KW-0813">Transport</keyword>
<evidence type="ECO:0000256" key="5">
    <source>
        <dbReference type="ARBA" id="ARBA00022692"/>
    </source>
</evidence>
<keyword evidence="6 8" id="KW-1133">Transmembrane helix</keyword>
<feature type="transmembrane region" description="Helical" evidence="8">
    <location>
        <begin position="286"/>
        <end position="311"/>
    </location>
</feature>
<gene>
    <name evidence="9" type="ORF">FZC78_01290</name>
</gene>
<name>A0A5D4P131_9BACI</name>
<feature type="transmembrane region" description="Helical" evidence="8">
    <location>
        <begin position="126"/>
        <end position="146"/>
    </location>
</feature>
<feature type="transmembrane region" description="Helical" evidence="8">
    <location>
        <begin position="7"/>
        <end position="25"/>
    </location>
</feature>
<feature type="transmembrane region" description="Helical" evidence="8">
    <location>
        <begin position="65"/>
        <end position="89"/>
    </location>
</feature>
<accession>A0A5D4P131</accession>
<evidence type="ECO:0000256" key="7">
    <source>
        <dbReference type="ARBA" id="ARBA00023136"/>
    </source>
</evidence>
<comment type="caution">
    <text evidence="9">The sequence shown here is derived from an EMBL/GenBank/DDBJ whole genome shotgun (WGS) entry which is preliminary data.</text>
</comment>
<comment type="similarity">
    <text evidence="2">Belongs to the arsenical resistance-3 (ACR3) (TC 2.A.59) family.</text>
</comment>
<evidence type="ECO:0000256" key="4">
    <source>
        <dbReference type="ARBA" id="ARBA00022475"/>
    </source>
</evidence>
<dbReference type="GO" id="GO:0015104">
    <property type="term" value="F:antimonite transmembrane transporter activity"/>
    <property type="evidence" value="ECO:0007669"/>
    <property type="project" value="TreeGrafter"/>
</dbReference>
<dbReference type="GO" id="GO:0015297">
    <property type="term" value="F:antiporter activity"/>
    <property type="evidence" value="ECO:0007669"/>
    <property type="project" value="InterPro"/>
</dbReference>
<sequence length="321" mass="35746">MNLFEKLYTIIIFSAVIIGIAIGQVEFVRAYAESFIVPLLVVMLYITFLQIPLEEIKKAFKNRKFTFTSVLINFVWTPLLAWILALVFLDGQTPLYIGFIMLMVTPCTDWYLIFTGIAKGNVALSAAILPLNLILQVLLLPIYLLIFEGTTGVIEMQFLVESILLILILPLFLAVLTNSLLKNRQEWREYLITKLAVFPVLFLSLAITAMFASKGGLLLDNLSLIWKIFIPVMLFFIINFFVGQKIGRVMGFSSSDRISLSLTTLARNSPIALAIAMTAFPDEPLIALTLVIGPLLELPILAVAAQVLLLLGRNSKGTQSL</sequence>
<evidence type="ECO:0000256" key="6">
    <source>
        <dbReference type="ARBA" id="ARBA00022989"/>
    </source>
</evidence>
<dbReference type="PANTHER" id="PTHR43057">
    <property type="entry name" value="ARSENITE EFFLUX TRANSPORTER"/>
    <property type="match status" value="1"/>
</dbReference>
<evidence type="ECO:0000256" key="1">
    <source>
        <dbReference type="ARBA" id="ARBA00004651"/>
    </source>
</evidence>
<feature type="transmembrane region" description="Helical" evidence="8">
    <location>
        <begin position="224"/>
        <end position="242"/>
    </location>
</feature>
<protein>
    <submittedName>
        <fullName evidence="9">Arsenic resistance protein</fullName>
    </submittedName>
</protein>
<dbReference type="Gene3D" id="1.20.1530.20">
    <property type="match status" value="1"/>
</dbReference>
<dbReference type="Proteomes" id="UP000322267">
    <property type="component" value="Unassembled WGS sequence"/>
</dbReference>
<feature type="transmembrane region" description="Helical" evidence="8">
    <location>
        <begin position="191"/>
        <end position="212"/>
    </location>
</feature>
<dbReference type="OrthoDB" id="3254016at2"/>
<feature type="transmembrane region" description="Helical" evidence="8">
    <location>
        <begin position="262"/>
        <end position="280"/>
    </location>
</feature>
<dbReference type="PANTHER" id="PTHR43057:SF1">
    <property type="entry name" value="ARSENICAL-RESISTANCE PROTEIN 3"/>
    <property type="match status" value="1"/>
</dbReference>
<keyword evidence="5 8" id="KW-0812">Transmembrane</keyword>
<dbReference type="RefSeq" id="WP_148937886.1">
    <property type="nucleotide sequence ID" value="NZ_VTEI01000001.1"/>
</dbReference>
<evidence type="ECO:0000256" key="8">
    <source>
        <dbReference type="SAM" id="Phobius"/>
    </source>
</evidence>
<dbReference type="InterPro" id="IPR002657">
    <property type="entry name" value="BilAc:Na_symport/Acr3"/>
</dbReference>
<dbReference type="AlphaFoldDB" id="A0A5D4P131"/>
<evidence type="ECO:0000256" key="2">
    <source>
        <dbReference type="ARBA" id="ARBA00010110"/>
    </source>
</evidence>
<evidence type="ECO:0000256" key="3">
    <source>
        <dbReference type="ARBA" id="ARBA00022448"/>
    </source>
</evidence>
<keyword evidence="4" id="KW-1003">Cell membrane</keyword>
<dbReference type="InterPro" id="IPR004706">
    <property type="entry name" value="Arsenical-R_Acr3"/>
</dbReference>
<evidence type="ECO:0000313" key="9">
    <source>
        <dbReference type="EMBL" id="TYS19691.1"/>
    </source>
</evidence>
<keyword evidence="7 8" id="KW-0472">Membrane</keyword>
<feature type="transmembrane region" description="Helical" evidence="8">
    <location>
        <begin position="158"/>
        <end position="179"/>
    </location>
</feature>
<organism evidence="9 10">
    <name type="scientific">Rossellomorea vietnamensis</name>
    <dbReference type="NCBI Taxonomy" id="218284"/>
    <lineage>
        <taxon>Bacteria</taxon>
        <taxon>Bacillati</taxon>
        <taxon>Bacillota</taxon>
        <taxon>Bacilli</taxon>
        <taxon>Bacillales</taxon>
        <taxon>Bacillaceae</taxon>
        <taxon>Rossellomorea</taxon>
    </lineage>
</organism>
<proteinExistence type="inferred from homology"/>
<dbReference type="InterPro" id="IPR038770">
    <property type="entry name" value="Na+/solute_symporter_sf"/>
</dbReference>
<dbReference type="EMBL" id="VTEI01000001">
    <property type="protein sequence ID" value="TYS19691.1"/>
    <property type="molecule type" value="Genomic_DNA"/>
</dbReference>